<feature type="compositionally biased region" description="Low complexity" evidence="1">
    <location>
        <begin position="261"/>
        <end position="271"/>
    </location>
</feature>
<dbReference type="InterPro" id="IPR045584">
    <property type="entry name" value="Pilin-like"/>
</dbReference>
<evidence type="ECO:0000313" key="3">
    <source>
        <dbReference type="EMBL" id="MFC5455909.1"/>
    </source>
</evidence>
<evidence type="ECO:0000256" key="2">
    <source>
        <dbReference type="SAM" id="Phobius"/>
    </source>
</evidence>
<feature type="transmembrane region" description="Helical" evidence="2">
    <location>
        <begin position="12"/>
        <end position="35"/>
    </location>
</feature>
<dbReference type="NCBIfam" id="TIGR02532">
    <property type="entry name" value="IV_pilin_GFxxxE"/>
    <property type="match status" value="1"/>
</dbReference>
<evidence type="ECO:0000256" key="1">
    <source>
        <dbReference type="SAM" id="MobiDB-lite"/>
    </source>
</evidence>
<proteinExistence type="predicted"/>
<dbReference type="Pfam" id="PF07963">
    <property type="entry name" value="N_methyl"/>
    <property type="match status" value="1"/>
</dbReference>
<name>A0ABW0KRH4_9BACT</name>
<keyword evidence="2" id="KW-0812">Transmembrane</keyword>
<dbReference type="Gene3D" id="3.30.700.10">
    <property type="entry name" value="Glycoprotein, Type 4 Pilin"/>
    <property type="match status" value="1"/>
</dbReference>
<keyword evidence="2" id="KW-1133">Transmembrane helix</keyword>
<sequence length="271" mass="28679">MKTKRNHAFTLIELLVVITIIAILAGLAVPTYTYVQMLANQTRGVNNARQIITSMKLFSREHNSQYPDSVQNPQTGSLAQNANEAFRLLIQEKIVSDERIFGCPAGFNPDGNLGQSPNYGYALMPGENHWAITAGQTDATAGNMPLVYENPASSSWPPLWNADMAGKIAPGRTWTGGKIIIGRNDGSAAVETLSDTKGMVGPRVMAGGLNLFTQASDGIPQRVLPVVYGGAAMINKVDPIGPPSVDQRGLPGTPPLPVAPVPQGGLPSPGL</sequence>
<reference evidence="4" key="1">
    <citation type="journal article" date="2019" name="Int. J. Syst. Evol. Microbiol.">
        <title>The Global Catalogue of Microorganisms (GCM) 10K type strain sequencing project: providing services to taxonomists for standard genome sequencing and annotation.</title>
        <authorList>
            <consortium name="The Broad Institute Genomics Platform"/>
            <consortium name="The Broad Institute Genome Sequencing Center for Infectious Disease"/>
            <person name="Wu L."/>
            <person name="Ma J."/>
        </authorList>
    </citation>
    <scope>NUCLEOTIDE SEQUENCE [LARGE SCALE GENOMIC DNA]</scope>
    <source>
        <strain evidence="4">CGMCC 4.1469</strain>
    </source>
</reference>
<dbReference type="PANTHER" id="PTHR30093">
    <property type="entry name" value="GENERAL SECRETION PATHWAY PROTEIN G"/>
    <property type="match status" value="1"/>
</dbReference>
<evidence type="ECO:0000313" key="4">
    <source>
        <dbReference type="Proteomes" id="UP001596052"/>
    </source>
</evidence>
<organism evidence="3 4">
    <name type="scientific">Prosthecobacter fluviatilis</name>
    <dbReference type="NCBI Taxonomy" id="445931"/>
    <lineage>
        <taxon>Bacteria</taxon>
        <taxon>Pseudomonadati</taxon>
        <taxon>Verrucomicrobiota</taxon>
        <taxon>Verrucomicrobiia</taxon>
        <taxon>Verrucomicrobiales</taxon>
        <taxon>Verrucomicrobiaceae</taxon>
        <taxon>Prosthecobacter</taxon>
    </lineage>
</organism>
<protein>
    <submittedName>
        <fullName evidence="3">Type II secretion system protein</fullName>
    </submittedName>
</protein>
<keyword evidence="2" id="KW-0472">Membrane</keyword>
<dbReference type="Proteomes" id="UP001596052">
    <property type="component" value="Unassembled WGS sequence"/>
</dbReference>
<keyword evidence="4" id="KW-1185">Reference proteome</keyword>
<feature type="region of interest" description="Disordered" evidence="1">
    <location>
        <begin position="239"/>
        <end position="271"/>
    </location>
</feature>
<dbReference type="EMBL" id="JBHSMQ010000004">
    <property type="protein sequence ID" value="MFC5455909.1"/>
    <property type="molecule type" value="Genomic_DNA"/>
</dbReference>
<dbReference type="RefSeq" id="WP_377167497.1">
    <property type="nucleotide sequence ID" value="NZ_JBHSMQ010000004.1"/>
</dbReference>
<accession>A0ABW0KRH4</accession>
<gene>
    <name evidence="3" type="ORF">ACFQDI_13675</name>
</gene>
<dbReference type="InterPro" id="IPR012902">
    <property type="entry name" value="N_methyl_site"/>
</dbReference>
<comment type="caution">
    <text evidence="3">The sequence shown here is derived from an EMBL/GenBank/DDBJ whole genome shotgun (WGS) entry which is preliminary data.</text>
</comment>
<dbReference type="SUPFAM" id="SSF54523">
    <property type="entry name" value="Pili subunits"/>
    <property type="match status" value="1"/>
</dbReference>